<dbReference type="GO" id="GO:1990644">
    <property type="term" value="F:microtubule site clamp"/>
    <property type="evidence" value="ECO:0007669"/>
    <property type="project" value="TreeGrafter"/>
</dbReference>
<comment type="caution">
    <text evidence="4">The sequence shown here is derived from an EMBL/GenBank/DDBJ whole genome shotgun (WGS) entry which is preliminary data.</text>
</comment>
<protein>
    <submittedName>
        <fullName evidence="4">Chromosome segregation protein Csm1/Pcs1-domain-containing protein</fullName>
    </submittedName>
</protein>
<dbReference type="Proteomes" id="UP001174936">
    <property type="component" value="Unassembled WGS sequence"/>
</dbReference>
<dbReference type="GO" id="GO:0051315">
    <property type="term" value="P:attachment of mitotic spindle microtubules to kinetochore"/>
    <property type="evidence" value="ECO:0007669"/>
    <property type="project" value="TreeGrafter"/>
</dbReference>
<dbReference type="AlphaFoldDB" id="A0AA40CP38"/>
<accession>A0AA40CP38</accession>
<dbReference type="InterPro" id="IPR038608">
    <property type="entry name" value="Csm1/Pcs1_C_sf"/>
</dbReference>
<feature type="domain" description="Monopolin complex subunit Csm1/Pcs1 C-terminal" evidence="3">
    <location>
        <begin position="350"/>
        <end position="436"/>
    </location>
</feature>
<dbReference type="InterPro" id="IPR020981">
    <property type="entry name" value="Csm1/Pcs1_C"/>
</dbReference>
<proteinExistence type="predicted"/>
<dbReference type="Pfam" id="PF12539">
    <property type="entry name" value="Csm1"/>
    <property type="match status" value="1"/>
</dbReference>
<feature type="compositionally biased region" description="Basic and acidic residues" evidence="2">
    <location>
        <begin position="101"/>
        <end position="110"/>
    </location>
</feature>
<dbReference type="GO" id="GO:0072686">
    <property type="term" value="C:mitotic spindle"/>
    <property type="evidence" value="ECO:0007669"/>
    <property type="project" value="TreeGrafter"/>
</dbReference>
<feature type="coiled-coil region" evidence="1">
    <location>
        <begin position="227"/>
        <end position="317"/>
    </location>
</feature>
<keyword evidence="5" id="KW-1185">Reference proteome</keyword>
<evidence type="ECO:0000313" key="5">
    <source>
        <dbReference type="Proteomes" id="UP001174936"/>
    </source>
</evidence>
<name>A0AA40CP38_9PEZI</name>
<dbReference type="GO" id="GO:0005730">
    <property type="term" value="C:nucleolus"/>
    <property type="evidence" value="ECO:0007669"/>
    <property type="project" value="TreeGrafter"/>
</dbReference>
<organism evidence="4 5">
    <name type="scientific">Cercophora newfieldiana</name>
    <dbReference type="NCBI Taxonomy" id="92897"/>
    <lineage>
        <taxon>Eukaryota</taxon>
        <taxon>Fungi</taxon>
        <taxon>Dikarya</taxon>
        <taxon>Ascomycota</taxon>
        <taxon>Pezizomycotina</taxon>
        <taxon>Sordariomycetes</taxon>
        <taxon>Sordariomycetidae</taxon>
        <taxon>Sordariales</taxon>
        <taxon>Lasiosphaeriaceae</taxon>
        <taxon>Cercophora</taxon>
    </lineage>
</organism>
<evidence type="ECO:0000313" key="4">
    <source>
        <dbReference type="EMBL" id="KAK0645547.1"/>
    </source>
</evidence>
<dbReference type="GO" id="GO:0034506">
    <property type="term" value="C:chromosome, centromeric core domain"/>
    <property type="evidence" value="ECO:0007669"/>
    <property type="project" value="TreeGrafter"/>
</dbReference>
<dbReference type="EMBL" id="JAULSV010000004">
    <property type="protein sequence ID" value="KAK0645547.1"/>
    <property type="molecule type" value="Genomic_DNA"/>
</dbReference>
<gene>
    <name evidence="4" type="ORF">B0T16DRAFT_390141</name>
</gene>
<feature type="region of interest" description="Disordered" evidence="2">
    <location>
        <begin position="1"/>
        <end position="204"/>
    </location>
</feature>
<feature type="compositionally biased region" description="Low complexity" evidence="2">
    <location>
        <begin position="179"/>
        <end position="192"/>
    </location>
</feature>
<dbReference type="InterPro" id="IPR040349">
    <property type="entry name" value="Csm1/Pcs1"/>
</dbReference>
<dbReference type="CDD" id="cd23787">
    <property type="entry name" value="RWD_CSM1"/>
    <property type="match status" value="1"/>
</dbReference>
<dbReference type="PANTHER" id="PTHR28006:SF1">
    <property type="entry name" value="MONOPOLIN COMPLEX SUBUNIT CSM1"/>
    <property type="match status" value="1"/>
</dbReference>
<sequence>MPPATKGARGRQAANKVTKPAQQKKTSTRQLAAALEKASDDETRTALVEKSSNAQPKATARGRKKAVAAPEKEDDDVVMEDAPEEPAAKPKTTRGRPKKAAAVDEAKEVAKPAQRAPAGRGRAAKKVEVVMPEEEDMTEIPETQQPPGAYPAGSETDEERGQLVELPASDLVEKNRHIPSSPSKRPLYSSSSEAGGGDPALRRRLGDMTQKYESLEKRYLYLKEVAVREAERNFDRLKKQTDEKAKAAEQLIATLKSEVAAQKEEAKEAIRLKKQLDETTTHAEDLQTRVASLTTSLAEAKTEIKSLTMKLSAARSAEASAVARVVPSSAIKGGHAQQAQRQEQATLSAQLKEDLYGDLTGLIVRGVKRDGAEDVYDCIQTGRNGTLHFKLAIEAEPAENFDDTQFAYMPQLDPNRDARLIDILPDFLADEITFPRPQAAKFYARVMKALCE</sequence>
<dbReference type="PANTHER" id="PTHR28006">
    <property type="entry name" value="MONOPOLIN COMPLEX SUBUNIT CSM1"/>
    <property type="match status" value="1"/>
</dbReference>
<dbReference type="GO" id="GO:0045144">
    <property type="term" value="P:meiotic sister chromatid segregation"/>
    <property type="evidence" value="ECO:0007669"/>
    <property type="project" value="TreeGrafter"/>
</dbReference>
<keyword evidence="1" id="KW-0175">Coiled coil</keyword>
<dbReference type="FunFam" id="3.90.1150.80:FF:000001">
    <property type="entry name" value="Chromosome segregation protein (Pcs1)"/>
    <property type="match status" value="1"/>
</dbReference>
<reference evidence="4" key="1">
    <citation type="submission" date="2023-06" db="EMBL/GenBank/DDBJ databases">
        <title>Genome-scale phylogeny and comparative genomics of the fungal order Sordariales.</title>
        <authorList>
            <consortium name="Lawrence Berkeley National Laboratory"/>
            <person name="Hensen N."/>
            <person name="Bonometti L."/>
            <person name="Westerberg I."/>
            <person name="Brannstrom I.O."/>
            <person name="Guillou S."/>
            <person name="Cros-Aarteil S."/>
            <person name="Calhoun S."/>
            <person name="Haridas S."/>
            <person name="Kuo A."/>
            <person name="Mondo S."/>
            <person name="Pangilinan J."/>
            <person name="Riley R."/>
            <person name="Labutti K."/>
            <person name="Andreopoulos B."/>
            <person name="Lipzen A."/>
            <person name="Chen C."/>
            <person name="Yanf M."/>
            <person name="Daum C."/>
            <person name="Ng V."/>
            <person name="Clum A."/>
            <person name="Steindorff A."/>
            <person name="Ohm R."/>
            <person name="Martin F."/>
            <person name="Silar P."/>
            <person name="Natvig D."/>
            <person name="Lalanne C."/>
            <person name="Gautier V."/>
            <person name="Ament-Velasquez S.L."/>
            <person name="Kruys A."/>
            <person name="Hutchinson M.I."/>
            <person name="Powell A.J."/>
            <person name="Barry K."/>
            <person name="Miller A.N."/>
            <person name="Grigoriev I.V."/>
            <person name="Debuchy R."/>
            <person name="Gladieux P."/>
            <person name="Thoren M.H."/>
            <person name="Johannesson H."/>
        </authorList>
    </citation>
    <scope>NUCLEOTIDE SEQUENCE</scope>
    <source>
        <strain evidence="4">SMH2532-1</strain>
    </source>
</reference>
<feature type="compositionally biased region" description="Polar residues" evidence="2">
    <location>
        <begin position="20"/>
        <end position="30"/>
    </location>
</feature>
<feature type="compositionally biased region" description="Acidic residues" evidence="2">
    <location>
        <begin position="72"/>
        <end position="84"/>
    </location>
</feature>
<dbReference type="Gene3D" id="3.90.1150.80">
    <property type="match status" value="1"/>
</dbReference>
<feature type="compositionally biased region" description="Low complexity" evidence="2">
    <location>
        <begin position="111"/>
        <end position="121"/>
    </location>
</feature>
<evidence type="ECO:0000256" key="1">
    <source>
        <dbReference type="SAM" id="Coils"/>
    </source>
</evidence>
<evidence type="ECO:0000256" key="2">
    <source>
        <dbReference type="SAM" id="MobiDB-lite"/>
    </source>
</evidence>
<dbReference type="GO" id="GO:0033551">
    <property type="term" value="C:monopolin complex"/>
    <property type="evidence" value="ECO:0007669"/>
    <property type="project" value="InterPro"/>
</dbReference>
<evidence type="ECO:0000259" key="3">
    <source>
        <dbReference type="Pfam" id="PF12539"/>
    </source>
</evidence>